<accession>A0A9P5TH08</accession>
<evidence type="ECO:0000313" key="1">
    <source>
        <dbReference type="EMBL" id="KAF8879993.1"/>
    </source>
</evidence>
<evidence type="ECO:0000313" key="2">
    <source>
        <dbReference type="Proteomes" id="UP000724874"/>
    </source>
</evidence>
<reference evidence="1" key="1">
    <citation type="submission" date="2020-11" db="EMBL/GenBank/DDBJ databases">
        <authorList>
            <consortium name="DOE Joint Genome Institute"/>
            <person name="Ahrendt S."/>
            <person name="Riley R."/>
            <person name="Andreopoulos W."/>
            <person name="LaButti K."/>
            <person name="Pangilinan J."/>
            <person name="Ruiz-duenas F.J."/>
            <person name="Barrasa J.M."/>
            <person name="Sanchez-Garcia M."/>
            <person name="Camarero S."/>
            <person name="Miyauchi S."/>
            <person name="Serrano A."/>
            <person name="Linde D."/>
            <person name="Babiker R."/>
            <person name="Drula E."/>
            <person name="Ayuso-Fernandez I."/>
            <person name="Pacheco R."/>
            <person name="Padilla G."/>
            <person name="Ferreira P."/>
            <person name="Barriuso J."/>
            <person name="Kellner H."/>
            <person name="Castanera R."/>
            <person name="Alfaro M."/>
            <person name="Ramirez L."/>
            <person name="Pisabarro A.G."/>
            <person name="Kuo A."/>
            <person name="Tritt A."/>
            <person name="Lipzen A."/>
            <person name="He G."/>
            <person name="Yan M."/>
            <person name="Ng V."/>
            <person name="Cullen D."/>
            <person name="Martin F."/>
            <person name="Rosso M.-N."/>
            <person name="Henrissat B."/>
            <person name="Hibbett D."/>
            <person name="Martinez A.T."/>
            <person name="Grigoriev I.V."/>
        </authorList>
    </citation>
    <scope>NUCLEOTIDE SEQUENCE</scope>
    <source>
        <strain evidence="1">AH 44721</strain>
    </source>
</reference>
<comment type="caution">
    <text evidence="1">The sequence shown here is derived from an EMBL/GenBank/DDBJ whole genome shotgun (WGS) entry which is preliminary data.</text>
</comment>
<dbReference type="EMBL" id="JADNYJ010000144">
    <property type="protein sequence ID" value="KAF8879993.1"/>
    <property type="molecule type" value="Genomic_DNA"/>
</dbReference>
<sequence>MPSFENCVKEFTANSGHLGLQAFHHVLTDPRTQNIPLILETPTFDNNRAVWGTEIAVLIRLSGSGIRSEAADDVIVIVIVLYTALARPRPPCPESYPDTG</sequence>
<dbReference type="SUPFAM" id="SSF51658">
    <property type="entry name" value="Xylose isomerase-like"/>
    <property type="match status" value="1"/>
</dbReference>
<proteinExistence type="predicted"/>
<organism evidence="1 2">
    <name type="scientific">Gymnopilus junonius</name>
    <name type="common">Spectacular rustgill mushroom</name>
    <name type="synonym">Gymnopilus spectabilis subsp. junonius</name>
    <dbReference type="NCBI Taxonomy" id="109634"/>
    <lineage>
        <taxon>Eukaryota</taxon>
        <taxon>Fungi</taxon>
        <taxon>Dikarya</taxon>
        <taxon>Basidiomycota</taxon>
        <taxon>Agaricomycotina</taxon>
        <taxon>Agaricomycetes</taxon>
        <taxon>Agaricomycetidae</taxon>
        <taxon>Agaricales</taxon>
        <taxon>Agaricineae</taxon>
        <taxon>Hymenogastraceae</taxon>
        <taxon>Gymnopilus</taxon>
    </lineage>
</organism>
<dbReference type="AlphaFoldDB" id="A0A9P5TH08"/>
<dbReference type="InterPro" id="IPR036237">
    <property type="entry name" value="Xyl_isomerase-like_sf"/>
</dbReference>
<dbReference type="OrthoDB" id="7663182at2759"/>
<keyword evidence="2" id="KW-1185">Reference proteome</keyword>
<gene>
    <name evidence="1" type="ORF">CPB84DRAFT_1851973</name>
</gene>
<dbReference type="Gene3D" id="3.20.20.150">
    <property type="entry name" value="Divalent-metal-dependent TIM barrel enzymes"/>
    <property type="match status" value="1"/>
</dbReference>
<name>A0A9P5TH08_GYMJU</name>
<dbReference type="Proteomes" id="UP000724874">
    <property type="component" value="Unassembled WGS sequence"/>
</dbReference>
<protein>
    <submittedName>
        <fullName evidence="1">Uncharacterized protein</fullName>
    </submittedName>
</protein>